<dbReference type="AlphaFoldDB" id="Q6Z6H1"/>
<gene>
    <name evidence="2" type="primary">P0486G03.11</name>
</gene>
<evidence type="ECO:0000256" key="1">
    <source>
        <dbReference type="SAM" id="MobiDB-lite"/>
    </source>
</evidence>
<sequence>MDLSLLSLELWQPMIASRAGRPLPSAFRQSGGVPRPAPRRRCRRRSSRRAAAAPPRRDNARRARGCLLPAELDPATAVLNPATAAVDAGDVGPARRALAVPAAGCRPPLLLTVR</sequence>
<dbReference type="EMBL" id="AP005002">
    <property type="protein sequence ID" value="BAD17207.1"/>
    <property type="molecule type" value="Genomic_DNA"/>
</dbReference>
<dbReference type="Proteomes" id="UP000000763">
    <property type="component" value="Chromosome 2"/>
</dbReference>
<feature type="region of interest" description="Disordered" evidence="1">
    <location>
        <begin position="22"/>
        <end position="63"/>
    </location>
</feature>
<reference evidence="3" key="1">
    <citation type="journal article" date="2005" name="Nature">
        <title>The map-based sequence of the rice genome.</title>
        <authorList>
            <consortium name="International rice genome sequencing project (IRGSP)"/>
            <person name="Matsumoto T."/>
            <person name="Wu J."/>
            <person name="Kanamori H."/>
            <person name="Katayose Y."/>
            <person name="Fujisawa M."/>
            <person name="Namiki N."/>
            <person name="Mizuno H."/>
            <person name="Yamamoto K."/>
            <person name="Antonio B.A."/>
            <person name="Baba T."/>
            <person name="Sakata K."/>
            <person name="Nagamura Y."/>
            <person name="Aoki H."/>
            <person name="Arikawa K."/>
            <person name="Arita K."/>
            <person name="Bito T."/>
            <person name="Chiden Y."/>
            <person name="Fujitsuka N."/>
            <person name="Fukunaka R."/>
            <person name="Hamada M."/>
            <person name="Harada C."/>
            <person name="Hayashi A."/>
            <person name="Hijishita S."/>
            <person name="Honda M."/>
            <person name="Hosokawa S."/>
            <person name="Ichikawa Y."/>
            <person name="Idonuma A."/>
            <person name="Iijima M."/>
            <person name="Ikeda M."/>
            <person name="Ikeno M."/>
            <person name="Ito K."/>
            <person name="Ito S."/>
            <person name="Ito T."/>
            <person name="Ito Y."/>
            <person name="Ito Y."/>
            <person name="Iwabuchi A."/>
            <person name="Kamiya K."/>
            <person name="Karasawa W."/>
            <person name="Kurita K."/>
            <person name="Katagiri S."/>
            <person name="Kikuta A."/>
            <person name="Kobayashi H."/>
            <person name="Kobayashi N."/>
            <person name="Machita K."/>
            <person name="Maehara T."/>
            <person name="Masukawa M."/>
            <person name="Mizubayashi T."/>
            <person name="Mukai Y."/>
            <person name="Nagasaki H."/>
            <person name="Nagata Y."/>
            <person name="Naito S."/>
            <person name="Nakashima M."/>
            <person name="Nakama Y."/>
            <person name="Nakamichi Y."/>
            <person name="Nakamura M."/>
            <person name="Meguro A."/>
            <person name="Negishi M."/>
            <person name="Ohta I."/>
            <person name="Ohta T."/>
            <person name="Okamoto M."/>
            <person name="Ono N."/>
            <person name="Saji S."/>
            <person name="Sakaguchi M."/>
            <person name="Sakai K."/>
            <person name="Shibata M."/>
            <person name="Shimokawa T."/>
            <person name="Song J."/>
            <person name="Takazaki Y."/>
            <person name="Terasawa K."/>
            <person name="Tsugane M."/>
            <person name="Tsuji K."/>
            <person name="Ueda S."/>
            <person name="Waki K."/>
            <person name="Yamagata H."/>
            <person name="Yamamoto M."/>
            <person name="Yamamoto S."/>
            <person name="Yamane H."/>
            <person name="Yoshiki S."/>
            <person name="Yoshihara R."/>
            <person name="Yukawa K."/>
            <person name="Zhong H."/>
            <person name="Yano M."/>
            <person name="Yuan Q."/>
            <person name="Ouyang S."/>
            <person name="Liu J."/>
            <person name="Jones K.M."/>
            <person name="Gansberger K."/>
            <person name="Moffat K."/>
            <person name="Hill J."/>
            <person name="Bera J."/>
            <person name="Fadrosh D."/>
            <person name="Jin S."/>
            <person name="Johri S."/>
            <person name="Kim M."/>
            <person name="Overton L."/>
            <person name="Reardon M."/>
            <person name="Tsitrin T."/>
            <person name="Vuong H."/>
            <person name="Weaver B."/>
            <person name="Ciecko A."/>
            <person name="Tallon L."/>
            <person name="Jackson J."/>
            <person name="Pai G."/>
            <person name="Aken S.V."/>
            <person name="Utterback T."/>
            <person name="Reidmuller S."/>
            <person name="Feldblyum T."/>
            <person name="Hsiao J."/>
            <person name="Zismann V."/>
            <person name="Iobst S."/>
            <person name="de Vazeille A.R."/>
            <person name="Buell C.R."/>
            <person name="Ying K."/>
            <person name="Li Y."/>
            <person name="Lu T."/>
            <person name="Huang Y."/>
            <person name="Zhao Q."/>
            <person name="Feng Q."/>
            <person name="Zhang L."/>
            <person name="Zhu J."/>
            <person name="Weng Q."/>
            <person name="Mu J."/>
            <person name="Lu Y."/>
            <person name="Fan D."/>
            <person name="Liu Y."/>
            <person name="Guan J."/>
            <person name="Zhang Y."/>
            <person name="Yu S."/>
            <person name="Liu X."/>
            <person name="Zhang Y."/>
            <person name="Hong G."/>
            <person name="Han B."/>
            <person name="Choisne N."/>
            <person name="Demange N."/>
            <person name="Orjeda G."/>
            <person name="Samain S."/>
            <person name="Cattolico L."/>
            <person name="Pelletier E."/>
            <person name="Couloux A."/>
            <person name="Segurens B."/>
            <person name="Wincker P."/>
            <person name="D'Hont A."/>
            <person name="Scarpelli C."/>
            <person name="Weissenbach J."/>
            <person name="Salanoubat M."/>
            <person name="Quetier F."/>
            <person name="Yu Y."/>
            <person name="Kim H.R."/>
            <person name="Rambo T."/>
            <person name="Currie J."/>
            <person name="Collura K."/>
            <person name="Luo M."/>
            <person name="Yang T."/>
            <person name="Ammiraju J.S.S."/>
            <person name="Engler F."/>
            <person name="Soderlund C."/>
            <person name="Wing R.A."/>
            <person name="Palmer L.E."/>
            <person name="de la Bastide M."/>
            <person name="Spiegel L."/>
            <person name="Nascimento L."/>
            <person name="Zutavern T."/>
            <person name="O'Shaughnessy A."/>
            <person name="Dike S."/>
            <person name="Dedhia N."/>
            <person name="Preston R."/>
            <person name="Balija V."/>
            <person name="McCombie W.R."/>
            <person name="Chow T."/>
            <person name="Chen H."/>
            <person name="Chung M."/>
            <person name="Chen C."/>
            <person name="Shaw J."/>
            <person name="Wu H."/>
            <person name="Hsiao K."/>
            <person name="Chao Y."/>
            <person name="Chu M."/>
            <person name="Cheng C."/>
            <person name="Hour A."/>
            <person name="Lee P."/>
            <person name="Lin S."/>
            <person name="Lin Y."/>
            <person name="Liou J."/>
            <person name="Liu S."/>
            <person name="Hsing Y."/>
            <person name="Raghuvanshi S."/>
            <person name="Mohanty A."/>
            <person name="Bharti A.K."/>
            <person name="Gaur A."/>
            <person name="Gupta V."/>
            <person name="Kumar D."/>
            <person name="Ravi V."/>
            <person name="Vij S."/>
            <person name="Kapur A."/>
            <person name="Khurana P."/>
            <person name="Khurana P."/>
            <person name="Khurana J.P."/>
            <person name="Tyagi A.K."/>
            <person name="Gaikwad K."/>
            <person name="Singh A."/>
            <person name="Dalal V."/>
            <person name="Srivastava S."/>
            <person name="Dixit A."/>
            <person name="Pal A.K."/>
            <person name="Ghazi I.A."/>
            <person name="Yadav M."/>
            <person name="Pandit A."/>
            <person name="Bhargava A."/>
            <person name="Sureshbabu K."/>
            <person name="Batra K."/>
            <person name="Sharma T.R."/>
            <person name="Mohapatra T."/>
            <person name="Singh N.K."/>
            <person name="Messing J."/>
            <person name="Nelson A.B."/>
            <person name="Fuks G."/>
            <person name="Kavchok S."/>
            <person name="Keizer G."/>
            <person name="Linton E."/>
            <person name="Llaca V."/>
            <person name="Song R."/>
            <person name="Tanyolac B."/>
            <person name="Young S."/>
            <person name="Ho-Il K."/>
            <person name="Hahn J.H."/>
            <person name="Sangsakoo G."/>
            <person name="Vanavichit A."/>
            <person name="de Mattos Luiz.A.T."/>
            <person name="Zimmer P.D."/>
            <person name="Malone G."/>
            <person name="Dellagostin O."/>
            <person name="de Oliveira A.C."/>
            <person name="Bevan M."/>
            <person name="Bancroft I."/>
            <person name="Minx P."/>
            <person name="Cordum H."/>
            <person name="Wilson R."/>
            <person name="Cheng Z."/>
            <person name="Jin W."/>
            <person name="Jiang J."/>
            <person name="Leong S.A."/>
            <person name="Iwama H."/>
            <person name="Gojobori T."/>
            <person name="Itoh T."/>
            <person name="Niimura Y."/>
            <person name="Fujii Y."/>
            <person name="Habara T."/>
            <person name="Sakai H."/>
            <person name="Sato Y."/>
            <person name="Wilson G."/>
            <person name="Kumar K."/>
            <person name="McCouch S."/>
            <person name="Juretic N."/>
            <person name="Hoen D."/>
            <person name="Wright S."/>
            <person name="Bruskiewich R."/>
            <person name="Bureau T."/>
            <person name="Miyao A."/>
            <person name="Hirochika H."/>
            <person name="Nishikawa T."/>
            <person name="Kadowaki K."/>
            <person name="Sugiura M."/>
            <person name="Burr B."/>
            <person name="Sasaki T."/>
        </authorList>
    </citation>
    <scope>NUCLEOTIDE SEQUENCE [LARGE SCALE GENOMIC DNA]</scope>
    <source>
        <strain evidence="3">cv. Nipponbare</strain>
    </source>
</reference>
<feature type="compositionally biased region" description="Basic residues" evidence="1">
    <location>
        <begin position="37"/>
        <end position="48"/>
    </location>
</feature>
<proteinExistence type="predicted"/>
<name>Q6Z6H1_ORYSJ</name>
<organism evidence="2 3">
    <name type="scientific">Oryza sativa subsp. japonica</name>
    <name type="common">Rice</name>
    <dbReference type="NCBI Taxonomy" id="39947"/>
    <lineage>
        <taxon>Eukaryota</taxon>
        <taxon>Viridiplantae</taxon>
        <taxon>Streptophyta</taxon>
        <taxon>Embryophyta</taxon>
        <taxon>Tracheophyta</taxon>
        <taxon>Spermatophyta</taxon>
        <taxon>Magnoliopsida</taxon>
        <taxon>Liliopsida</taxon>
        <taxon>Poales</taxon>
        <taxon>Poaceae</taxon>
        <taxon>BOP clade</taxon>
        <taxon>Oryzoideae</taxon>
        <taxon>Oryzeae</taxon>
        <taxon>Oryzinae</taxon>
        <taxon>Oryza</taxon>
        <taxon>Oryza sativa</taxon>
    </lineage>
</organism>
<accession>Q6Z6H1</accession>
<evidence type="ECO:0000313" key="2">
    <source>
        <dbReference type="EMBL" id="BAD17207.1"/>
    </source>
</evidence>
<evidence type="ECO:0000313" key="3">
    <source>
        <dbReference type="Proteomes" id="UP000000763"/>
    </source>
</evidence>
<protein>
    <submittedName>
        <fullName evidence="2">Uncharacterized protein</fullName>
    </submittedName>
</protein>
<reference evidence="3" key="2">
    <citation type="journal article" date="2008" name="Nucleic Acids Res.">
        <title>The rice annotation project database (RAP-DB): 2008 update.</title>
        <authorList>
            <consortium name="The rice annotation project (RAP)"/>
        </authorList>
    </citation>
    <scope>GENOME REANNOTATION</scope>
    <source>
        <strain evidence="3">cv. Nipponbare</strain>
    </source>
</reference>